<proteinExistence type="predicted"/>
<feature type="domain" description="YtkA-like" evidence="2">
    <location>
        <begin position="24"/>
        <end position="99"/>
    </location>
</feature>
<sequence>MKKAMRLTALLLFALLTGCSADPEYNIEITKPIYQQPDKEMPFEIQVKEKDERATGLDVSAEFSMANMDHGMTKVELTEGEAGTYSGKVELPMPGKYEILFNLGKDGEKTEKVISYEVKKPEGVASINGEWITDEDVDFYKFINNLQLAINRETDQKRYTGEQLKEALAYWESQEKLVEDQNQLLTQIIRLRSMAMLAEEKGHTATDAEIETEINKVRAQYDQFESAKAMITEYGEEKFWETEKQQYQLIVLSQKVQKDMIEKVKKENPEMSQQEINLQAQKQYEELLVSQVNSLKIEIL</sequence>
<reference evidence="4" key="1">
    <citation type="submission" date="2020-07" db="EMBL/GenBank/DDBJ databases">
        <authorList>
            <person name="Partida-Martinez L."/>
            <person name="Huntemann M."/>
            <person name="Clum A."/>
            <person name="Wang J."/>
            <person name="Palaniappan K."/>
            <person name="Ritter S."/>
            <person name="Chen I.-M."/>
            <person name="Stamatis D."/>
            <person name="Reddy T."/>
            <person name="O'Malley R."/>
            <person name="Daum C."/>
            <person name="Shapiro N."/>
            <person name="Ivanova N."/>
            <person name="Kyrpides N."/>
            <person name="Woyke T."/>
        </authorList>
    </citation>
    <scope>NUCLEOTIDE SEQUENCE [LARGE SCALE GENOMIC DNA]</scope>
    <source>
        <strain evidence="4">AT2.8</strain>
    </source>
</reference>
<reference evidence="4" key="2">
    <citation type="submission" date="2020-08" db="EMBL/GenBank/DDBJ databases">
        <title>The Agave Microbiome: Exploring the role of microbial communities in plant adaptations to desert environments.</title>
        <authorList>
            <person name="Partida-Martinez L.P."/>
        </authorList>
    </citation>
    <scope>NUCLEOTIDE SEQUENCE [LARGE SCALE GENOMIC DNA]</scope>
    <source>
        <strain evidence="4">AT2.8</strain>
    </source>
</reference>
<dbReference type="Pfam" id="PF13115">
    <property type="entry name" value="YtkA"/>
    <property type="match status" value="1"/>
</dbReference>
<dbReference type="PROSITE" id="PS51257">
    <property type="entry name" value="PROKAR_LIPOPROTEIN"/>
    <property type="match status" value="1"/>
</dbReference>
<evidence type="ECO:0000313" key="3">
    <source>
        <dbReference type="EMBL" id="NYE06101.1"/>
    </source>
</evidence>
<dbReference type="Proteomes" id="UP000548423">
    <property type="component" value="Unassembled WGS sequence"/>
</dbReference>
<feature type="signal peptide" evidence="1">
    <location>
        <begin position="1"/>
        <end position="21"/>
    </location>
</feature>
<dbReference type="EMBL" id="JACCBX010000005">
    <property type="protein sequence ID" value="NYE06101.1"/>
    <property type="molecule type" value="Genomic_DNA"/>
</dbReference>
<name>A0A852TD43_9BACI</name>
<dbReference type="InterPro" id="IPR032693">
    <property type="entry name" value="YtkA-like_dom"/>
</dbReference>
<evidence type="ECO:0000313" key="4">
    <source>
        <dbReference type="Proteomes" id="UP000548423"/>
    </source>
</evidence>
<keyword evidence="1" id="KW-0732">Signal</keyword>
<accession>A0A852TD43</accession>
<gene>
    <name evidence="3" type="ORF">F4694_002876</name>
</gene>
<protein>
    <recommendedName>
        <fullName evidence="2">YtkA-like domain-containing protein</fullName>
    </recommendedName>
</protein>
<evidence type="ECO:0000259" key="2">
    <source>
        <dbReference type="Pfam" id="PF13115"/>
    </source>
</evidence>
<feature type="chain" id="PRO_5032333984" description="YtkA-like domain-containing protein" evidence="1">
    <location>
        <begin position="22"/>
        <end position="300"/>
    </location>
</feature>
<comment type="caution">
    <text evidence="3">The sequence shown here is derived from an EMBL/GenBank/DDBJ whole genome shotgun (WGS) entry which is preliminary data.</text>
</comment>
<organism evidence="3 4">
    <name type="scientific">Neobacillus niacini</name>
    <dbReference type="NCBI Taxonomy" id="86668"/>
    <lineage>
        <taxon>Bacteria</taxon>
        <taxon>Bacillati</taxon>
        <taxon>Bacillota</taxon>
        <taxon>Bacilli</taxon>
        <taxon>Bacillales</taxon>
        <taxon>Bacillaceae</taxon>
        <taxon>Neobacillus</taxon>
    </lineage>
</organism>
<dbReference type="AlphaFoldDB" id="A0A852TD43"/>
<evidence type="ECO:0000256" key="1">
    <source>
        <dbReference type="SAM" id="SignalP"/>
    </source>
</evidence>